<dbReference type="Gene3D" id="3.40.630.30">
    <property type="match status" value="1"/>
</dbReference>
<gene>
    <name evidence="2" type="ORF">HNQ09_002523</name>
</gene>
<evidence type="ECO:0000256" key="1">
    <source>
        <dbReference type="SAM" id="MobiDB-lite"/>
    </source>
</evidence>
<evidence type="ECO:0000313" key="3">
    <source>
        <dbReference type="Proteomes" id="UP000525389"/>
    </source>
</evidence>
<dbReference type="AlphaFoldDB" id="A0A7W8GGC0"/>
<evidence type="ECO:0000313" key="2">
    <source>
        <dbReference type="EMBL" id="MBB5235075.1"/>
    </source>
</evidence>
<name>A0A7W8GGC0_9DEIO</name>
<dbReference type="SUPFAM" id="SSF55729">
    <property type="entry name" value="Acyl-CoA N-acyltransferases (Nat)"/>
    <property type="match status" value="1"/>
</dbReference>
<comment type="caution">
    <text evidence="2">The sequence shown here is derived from an EMBL/GenBank/DDBJ whole genome shotgun (WGS) entry which is preliminary data.</text>
</comment>
<proteinExistence type="predicted"/>
<reference evidence="2 3" key="1">
    <citation type="submission" date="2020-08" db="EMBL/GenBank/DDBJ databases">
        <title>Genomic Encyclopedia of Type Strains, Phase IV (KMG-IV): sequencing the most valuable type-strain genomes for metagenomic binning, comparative biology and taxonomic classification.</title>
        <authorList>
            <person name="Goeker M."/>
        </authorList>
    </citation>
    <scope>NUCLEOTIDE SEQUENCE [LARGE SCALE GENOMIC DNA]</scope>
    <source>
        <strain evidence="2 3">DSM 101791</strain>
    </source>
</reference>
<sequence>MHPEVQRRGIGRAILRRVNLQVARGHDFGALAASEEGLALHRAAGWDVRRGPLGVRTPGGIVPTPEEAGGVLVYAPAGDLDFQLPLTCAATFAGGRVVNLSRVPSSARPRSRGTRSPPAR</sequence>
<protein>
    <recommendedName>
        <fullName evidence="4">N-acetyltransferase domain-containing protein</fullName>
    </recommendedName>
</protein>
<dbReference type="InterPro" id="IPR016181">
    <property type="entry name" value="Acyl_CoA_acyltransferase"/>
</dbReference>
<organism evidence="2 3">
    <name type="scientific">Deinococcus budaensis</name>
    <dbReference type="NCBI Taxonomy" id="1665626"/>
    <lineage>
        <taxon>Bacteria</taxon>
        <taxon>Thermotogati</taxon>
        <taxon>Deinococcota</taxon>
        <taxon>Deinococci</taxon>
        <taxon>Deinococcales</taxon>
        <taxon>Deinococcaceae</taxon>
        <taxon>Deinococcus</taxon>
    </lineage>
</organism>
<feature type="region of interest" description="Disordered" evidence="1">
    <location>
        <begin position="101"/>
        <end position="120"/>
    </location>
</feature>
<accession>A0A7W8GGC0</accession>
<keyword evidence="3" id="KW-1185">Reference proteome</keyword>
<dbReference type="Proteomes" id="UP000525389">
    <property type="component" value="Unassembled WGS sequence"/>
</dbReference>
<dbReference type="EMBL" id="JACHFN010000009">
    <property type="protein sequence ID" value="MBB5235075.1"/>
    <property type="molecule type" value="Genomic_DNA"/>
</dbReference>
<evidence type="ECO:0008006" key="4">
    <source>
        <dbReference type="Google" id="ProtNLM"/>
    </source>
</evidence>